<dbReference type="Proteomes" id="UP001597399">
    <property type="component" value="Unassembled WGS sequence"/>
</dbReference>
<dbReference type="RefSeq" id="WP_253061324.1">
    <property type="nucleotide sequence ID" value="NZ_JAMXWM010000008.1"/>
</dbReference>
<sequence length="161" mass="18752">MAQKGWALIYFSLGRYVFKSCSKGEYLYRIELLKNSPKHLKSREYLQFLEETGITCVTTSMNWVYLRKPVKDGPFNLYSGIDSKIAHYKRVMGIWIALMFAEFAVAVFNLMIGINLNVPRIKWINLSGCVLLFILTGVFAWLSIDLSRKIKRLESERIIRE</sequence>
<dbReference type="Pfam" id="PF11193">
    <property type="entry name" value="DUF2812"/>
    <property type="match status" value="1"/>
</dbReference>
<reference evidence="3" key="1">
    <citation type="journal article" date="2019" name="Int. J. Syst. Evol. Microbiol.">
        <title>The Global Catalogue of Microorganisms (GCM) 10K type strain sequencing project: providing services to taxonomists for standard genome sequencing and annotation.</title>
        <authorList>
            <consortium name="The Broad Institute Genomics Platform"/>
            <consortium name="The Broad Institute Genome Sequencing Center for Infectious Disease"/>
            <person name="Wu L."/>
            <person name="Ma J."/>
        </authorList>
    </citation>
    <scope>NUCLEOTIDE SEQUENCE [LARGE SCALE GENOMIC DNA]</scope>
    <source>
        <strain evidence="3">TISTR 2466</strain>
    </source>
</reference>
<gene>
    <name evidence="2" type="ORF">ACFSUE_09395</name>
</gene>
<organism evidence="2 3">
    <name type="scientific">Sporolactobacillus shoreicorticis</name>
    <dbReference type="NCBI Taxonomy" id="1923877"/>
    <lineage>
        <taxon>Bacteria</taxon>
        <taxon>Bacillati</taxon>
        <taxon>Bacillota</taxon>
        <taxon>Bacilli</taxon>
        <taxon>Bacillales</taxon>
        <taxon>Sporolactobacillaceae</taxon>
        <taxon>Sporolactobacillus</taxon>
    </lineage>
</organism>
<feature type="transmembrane region" description="Helical" evidence="1">
    <location>
        <begin position="124"/>
        <end position="144"/>
    </location>
</feature>
<dbReference type="EMBL" id="JBHUMQ010000023">
    <property type="protein sequence ID" value="MFD2693836.1"/>
    <property type="molecule type" value="Genomic_DNA"/>
</dbReference>
<keyword evidence="1" id="KW-0812">Transmembrane</keyword>
<evidence type="ECO:0000256" key="1">
    <source>
        <dbReference type="SAM" id="Phobius"/>
    </source>
</evidence>
<proteinExistence type="predicted"/>
<keyword evidence="1" id="KW-1133">Transmembrane helix</keyword>
<feature type="transmembrane region" description="Helical" evidence="1">
    <location>
        <begin position="91"/>
        <end position="112"/>
    </location>
</feature>
<evidence type="ECO:0000313" key="3">
    <source>
        <dbReference type="Proteomes" id="UP001597399"/>
    </source>
</evidence>
<name>A0ABW5S237_9BACL</name>
<keyword evidence="1" id="KW-0472">Membrane</keyword>
<accession>A0ABW5S237</accession>
<comment type="caution">
    <text evidence="2">The sequence shown here is derived from an EMBL/GenBank/DDBJ whole genome shotgun (WGS) entry which is preliminary data.</text>
</comment>
<evidence type="ECO:0000313" key="2">
    <source>
        <dbReference type="EMBL" id="MFD2693836.1"/>
    </source>
</evidence>
<dbReference type="InterPro" id="IPR021359">
    <property type="entry name" value="DUF2812"/>
</dbReference>
<keyword evidence="3" id="KW-1185">Reference proteome</keyword>
<protein>
    <submittedName>
        <fullName evidence="2">DUF2812 domain-containing protein</fullName>
    </submittedName>
</protein>